<evidence type="ECO:0000313" key="4">
    <source>
        <dbReference type="Proteomes" id="UP001652626"/>
    </source>
</evidence>
<dbReference type="OMA" id="TLQGHCM"/>
<feature type="repeat" description="WD" evidence="3">
    <location>
        <begin position="68"/>
        <end position="109"/>
    </location>
</feature>
<dbReference type="CDD" id="cd00200">
    <property type="entry name" value="WD40"/>
    <property type="match status" value="1"/>
</dbReference>
<dbReference type="PROSITE" id="PS00678">
    <property type="entry name" value="WD_REPEATS_1"/>
    <property type="match status" value="1"/>
</dbReference>
<dbReference type="Pfam" id="PF00400">
    <property type="entry name" value="WD40"/>
    <property type="match status" value="7"/>
</dbReference>
<dbReference type="PANTHER" id="PTHR19848">
    <property type="entry name" value="WD40 REPEAT PROTEIN"/>
    <property type="match status" value="1"/>
</dbReference>
<dbReference type="InterPro" id="IPR001680">
    <property type="entry name" value="WD40_rpt"/>
</dbReference>
<feature type="repeat" description="WD" evidence="3">
    <location>
        <begin position="277"/>
        <end position="309"/>
    </location>
</feature>
<dbReference type="InterPro" id="IPR019775">
    <property type="entry name" value="WD40_repeat_CS"/>
</dbReference>
<dbReference type="SMART" id="SM00320">
    <property type="entry name" value="WD40"/>
    <property type="match status" value="7"/>
</dbReference>
<keyword evidence="4" id="KW-1185">Reference proteome</keyword>
<evidence type="ECO:0000313" key="5">
    <source>
        <dbReference type="RefSeq" id="XP_026493337.2"/>
    </source>
</evidence>
<dbReference type="InterPro" id="IPR015943">
    <property type="entry name" value="WD40/YVTN_repeat-like_dom_sf"/>
</dbReference>
<dbReference type="PROSITE" id="PS50082">
    <property type="entry name" value="WD_REPEATS_2"/>
    <property type="match status" value="5"/>
</dbReference>
<dbReference type="OrthoDB" id="17410at2759"/>
<dbReference type="PRINTS" id="PR00320">
    <property type="entry name" value="GPROTEINBRPT"/>
</dbReference>
<feature type="repeat" description="WD" evidence="3">
    <location>
        <begin position="194"/>
        <end position="235"/>
    </location>
</feature>
<dbReference type="RefSeq" id="XP_026493337.2">
    <property type="nucleotide sequence ID" value="XM_026637552.2"/>
</dbReference>
<evidence type="ECO:0000256" key="2">
    <source>
        <dbReference type="ARBA" id="ARBA00022737"/>
    </source>
</evidence>
<dbReference type="Proteomes" id="UP001652626">
    <property type="component" value="Chromosome 14"/>
</dbReference>
<gene>
    <name evidence="5" type="primary">LOC113398688</name>
</gene>
<sequence length="319" mass="34501">MPAAAAYSLLNKKENAHDDPIYCCFVTSIRTKDDTNNSAEEYLVTGGLDSLVKVWSYKNNRIDILHTLEGHCMAVVSVAVSPDGHIIASASLDSTLMIWELTSGNKINEIKTNATDVWNVSFSPDGTRVVSGSQSGKLIVYNIVTNTVDKVLDSRGKFALTVAWSIDGKSVACGSVDGTVYVFDVSQGKLSHTFNAHTQIVRSVDFSPNSKLLVTGSNDGLVKVFDVANENHQSSLKFNSWVLSVCFSGDGSRVAVATADGCVTVALVKELKVLKTFQEHNETVCDLKFNASSNKLFSVSKDKSINIYECPIPTKSGKK</sequence>
<proteinExistence type="predicted"/>
<dbReference type="SUPFAM" id="SSF50978">
    <property type="entry name" value="WD40 repeat-like"/>
    <property type="match status" value="1"/>
</dbReference>
<feature type="repeat" description="WD" evidence="3">
    <location>
        <begin position="152"/>
        <end position="193"/>
    </location>
</feature>
<evidence type="ECO:0000256" key="1">
    <source>
        <dbReference type="ARBA" id="ARBA00022574"/>
    </source>
</evidence>
<organism evidence="4 5">
    <name type="scientific">Vanessa tameamea</name>
    <name type="common">Kamehameha butterfly</name>
    <dbReference type="NCBI Taxonomy" id="334116"/>
    <lineage>
        <taxon>Eukaryota</taxon>
        <taxon>Metazoa</taxon>
        <taxon>Ecdysozoa</taxon>
        <taxon>Arthropoda</taxon>
        <taxon>Hexapoda</taxon>
        <taxon>Insecta</taxon>
        <taxon>Pterygota</taxon>
        <taxon>Neoptera</taxon>
        <taxon>Endopterygota</taxon>
        <taxon>Lepidoptera</taxon>
        <taxon>Glossata</taxon>
        <taxon>Ditrysia</taxon>
        <taxon>Papilionoidea</taxon>
        <taxon>Nymphalidae</taxon>
        <taxon>Nymphalinae</taxon>
        <taxon>Vanessa</taxon>
    </lineage>
</organism>
<dbReference type="GeneID" id="113398688"/>
<protein>
    <submittedName>
        <fullName evidence="5">Superkiller complex protein 8-like</fullName>
    </submittedName>
</protein>
<accession>A0A8B8IAL9</accession>
<name>A0A8B8IAL9_VANTA</name>
<evidence type="ECO:0000256" key="3">
    <source>
        <dbReference type="PROSITE-ProRule" id="PRU00221"/>
    </source>
</evidence>
<keyword evidence="1 3" id="KW-0853">WD repeat</keyword>
<dbReference type="InterPro" id="IPR036322">
    <property type="entry name" value="WD40_repeat_dom_sf"/>
</dbReference>
<dbReference type="Gene3D" id="2.130.10.10">
    <property type="entry name" value="YVTN repeat-like/Quinoprotein amine dehydrogenase"/>
    <property type="match status" value="1"/>
</dbReference>
<dbReference type="InterPro" id="IPR020472">
    <property type="entry name" value="WD40_PAC1"/>
</dbReference>
<reference evidence="5" key="1">
    <citation type="submission" date="2025-08" db="UniProtKB">
        <authorList>
            <consortium name="RefSeq"/>
        </authorList>
    </citation>
    <scope>IDENTIFICATION</scope>
    <source>
        <tissue evidence="5">Whole body</tissue>
    </source>
</reference>
<dbReference type="PROSITE" id="PS50294">
    <property type="entry name" value="WD_REPEATS_REGION"/>
    <property type="match status" value="2"/>
</dbReference>
<dbReference type="PANTHER" id="PTHR19848:SF8">
    <property type="entry name" value="F-BOX AND WD REPEAT DOMAIN CONTAINING 7"/>
    <property type="match status" value="1"/>
</dbReference>
<keyword evidence="2" id="KW-0677">Repeat</keyword>
<feature type="repeat" description="WD" evidence="3">
    <location>
        <begin position="110"/>
        <end position="151"/>
    </location>
</feature>